<dbReference type="GO" id="GO:0046872">
    <property type="term" value="F:metal ion binding"/>
    <property type="evidence" value="ECO:0007669"/>
    <property type="project" value="UniProtKB-KW"/>
</dbReference>
<organism evidence="4 5">
    <name type="scientific">Polyplax serrata</name>
    <name type="common">Common mouse louse</name>
    <dbReference type="NCBI Taxonomy" id="468196"/>
    <lineage>
        <taxon>Eukaryota</taxon>
        <taxon>Metazoa</taxon>
        <taxon>Ecdysozoa</taxon>
        <taxon>Arthropoda</taxon>
        <taxon>Hexapoda</taxon>
        <taxon>Insecta</taxon>
        <taxon>Pterygota</taxon>
        <taxon>Neoptera</taxon>
        <taxon>Paraneoptera</taxon>
        <taxon>Psocodea</taxon>
        <taxon>Troctomorpha</taxon>
        <taxon>Phthiraptera</taxon>
        <taxon>Anoplura</taxon>
        <taxon>Polyplacidae</taxon>
        <taxon>Polyplax</taxon>
    </lineage>
</organism>
<keyword evidence="1" id="KW-0479">Metal-binding</keyword>
<dbReference type="InterPro" id="IPR036990">
    <property type="entry name" value="M14A-like_propep"/>
</dbReference>
<evidence type="ECO:0000313" key="4">
    <source>
        <dbReference type="EMBL" id="KAK6629904.1"/>
    </source>
</evidence>
<evidence type="ECO:0000313" key="5">
    <source>
        <dbReference type="Proteomes" id="UP001372834"/>
    </source>
</evidence>
<dbReference type="EMBL" id="JAWJWE010000036">
    <property type="protein sequence ID" value="KAK6629904.1"/>
    <property type="molecule type" value="Genomic_DNA"/>
</dbReference>
<dbReference type="AlphaFoldDB" id="A0AAN8S6L4"/>
<reference evidence="4 5" key="1">
    <citation type="submission" date="2023-10" db="EMBL/GenBank/DDBJ databases">
        <title>Genomes of two closely related lineages of the louse Polyplax serrata with different host specificities.</title>
        <authorList>
            <person name="Martinu J."/>
            <person name="Tarabai H."/>
            <person name="Stefka J."/>
            <person name="Hypsa V."/>
        </authorList>
    </citation>
    <scope>NUCLEOTIDE SEQUENCE [LARGE SCALE GENOMIC DNA]</scope>
    <source>
        <strain evidence="4">HR10_N</strain>
    </source>
</reference>
<name>A0AAN8S6L4_POLSC</name>
<dbReference type="Proteomes" id="UP001372834">
    <property type="component" value="Unassembled WGS sequence"/>
</dbReference>
<dbReference type="Pfam" id="PF02244">
    <property type="entry name" value="Propep_M14"/>
    <property type="match status" value="1"/>
</dbReference>
<evidence type="ECO:0000256" key="1">
    <source>
        <dbReference type="ARBA" id="ARBA00022723"/>
    </source>
</evidence>
<evidence type="ECO:0000256" key="2">
    <source>
        <dbReference type="ARBA" id="ARBA00022833"/>
    </source>
</evidence>
<feature type="domain" description="Carboxypeptidase activation peptide" evidence="3">
    <location>
        <begin position="17"/>
        <end position="83"/>
    </location>
</feature>
<dbReference type="Gene3D" id="3.30.70.340">
    <property type="entry name" value="Metallocarboxypeptidase-like"/>
    <property type="match status" value="1"/>
</dbReference>
<gene>
    <name evidence="4" type="ORF">RUM43_003725</name>
</gene>
<evidence type="ECO:0000259" key="3">
    <source>
        <dbReference type="Pfam" id="PF02244"/>
    </source>
</evidence>
<keyword evidence="2" id="KW-0862">Zinc</keyword>
<dbReference type="InterPro" id="IPR003146">
    <property type="entry name" value="M14A_act_pep"/>
</dbReference>
<dbReference type="SUPFAM" id="SSF54897">
    <property type="entry name" value="Protease propeptides/inhibitors"/>
    <property type="match status" value="1"/>
</dbReference>
<accession>A0AAN8S6L4</accession>
<protein>
    <recommendedName>
        <fullName evidence="3">Carboxypeptidase activation peptide domain-containing protein</fullName>
    </recommendedName>
</protein>
<sequence>MVGSKSGRIHYRDYQVLRIDAVNQEQVEHLKHIQEKIKGTEFWTPPLNNSTADLMVSPESMDDVEEYLKVKKIDYEVLIRDLQYYNMCHNIPAHSIYFEIVMNTIQTLPHVLPLSIYLLQNLRSSSFEGDGT</sequence>
<proteinExistence type="predicted"/>
<comment type="caution">
    <text evidence="4">The sequence shown here is derived from an EMBL/GenBank/DDBJ whole genome shotgun (WGS) entry which is preliminary data.</text>
</comment>